<reference evidence="2" key="1">
    <citation type="journal article" date="2020" name="New Phytol.">
        <title>Comparative genomics reveals dynamic genome evolution in host specialist ectomycorrhizal fungi.</title>
        <authorList>
            <person name="Lofgren L.A."/>
            <person name="Nguyen N.H."/>
            <person name="Vilgalys R."/>
            <person name="Ruytinx J."/>
            <person name="Liao H.L."/>
            <person name="Branco S."/>
            <person name="Kuo A."/>
            <person name="LaButti K."/>
            <person name="Lipzen A."/>
            <person name="Andreopoulos W."/>
            <person name="Pangilinan J."/>
            <person name="Riley R."/>
            <person name="Hundley H."/>
            <person name="Na H."/>
            <person name="Barry K."/>
            <person name="Grigoriev I.V."/>
            <person name="Stajich J.E."/>
            <person name="Kennedy P.G."/>
        </authorList>
    </citation>
    <scope>NUCLEOTIDE SEQUENCE</scope>
    <source>
        <strain evidence="2">S12</strain>
    </source>
</reference>
<evidence type="ECO:0000313" key="2">
    <source>
        <dbReference type="EMBL" id="KAG1795419.1"/>
    </source>
</evidence>
<dbReference type="OrthoDB" id="2246127at2759"/>
<dbReference type="PANTHER" id="PTHR31912">
    <property type="entry name" value="IP13529P"/>
    <property type="match status" value="1"/>
</dbReference>
<evidence type="ECO:0000256" key="1">
    <source>
        <dbReference type="SAM" id="MobiDB-lite"/>
    </source>
</evidence>
<dbReference type="EMBL" id="JABBWE010000022">
    <property type="protein sequence ID" value="KAG1795419.1"/>
    <property type="molecule type" value="Genomic_DNA"/>
</dbReference>
<accession>A0A9P7AV31</accession>
<organism evidence="2 3">
    <name type="scientific">Suillus plorans</name>
    <dbReference type="NCBI Taxonomy" id="116603"/>
    <lineage>
        <taxon>Eukaryota</taxon>
        <taxon>Fungi</taxon>
        <taxon>Dikarya</taxon>
        <taxon>Basidiomycota</taxon>
        <taxon>Agaricomycotina</taxon>
        <taxon>Agaricomycetes</taxon>
        <taxon>Agaricomycetidae</taxon>
        <taxon>Boletales</taxon>
        <taxon>Suillineae</taxon>
        <taxon>Suillaceae</taxon>
        <taxon>Suillus</taxon>
    </lineage>
</organism>
<dbReference type="Proteomes" id="UP000719766">
    <property type="component" value="Unassembled WGS sequence"/>
</dbReference>
<comment type="caution">
    <text evidence="2">The sequence shown here is derived from an EMBL/GenBank/DDBJ whole genome shotgun (WGS) entry which is preliminary data.</text>
</comment>
<dbReference type="RefSeq" id="XP_041161292.1">
    <property type="nucleotide sequence ID" value="XM_041308479.1"/>
</dbReference>
<proteinExistence type="predicted"/>
<gene>
    <name evidence="2" type="ORF">HD556DRAFT_1472946</name>
</gene>
<evidence type="ECO:0000313" key="3">
    <source>
        <dbReference type="Proteomes" id="UP000719766"/>
    </source>
</evidence>
<feature type="region of interest" description="Disordered" evidence="1">
    <location>
        <begin position="339"/>
        <end position="360"/>
    </location>
</feature>
<keyword evidence="3" id="KW-1185">Reference proteome</keyword>
<name>A0A9P7AV31_9AGAM</name>
<dbReference type="GeneID" id="64602243"/>
<sequence>MHEHYVLVQGMPRLSAAWYLNVSLCLYSSLEGRRDRRSHPARDLRDTHSVEEAIHLPGGEQIMTCSWDGSLQRGTWALSPSGFENFQSPTFVYVCSRDGCAHFVSVLIFFRARAMLIEVVDHRLQRFLQRIETFIRPFARLSTDTLSSCSSALVPSVFFDSDVSDDNKSGGLIDADEEEEDVEACSESGSSALPIAQPTMPDGEFSHLDVWTPAEANKWVCNLCQDNKPHDRRAVQKHERTWSHQDAVKYHSRRQQRHGNGSMVPEAQSNSIVELRCLLDDMASTPNFELGDSADNIGDYSVTKATIVQGLRDFLDEDDLSDDQGAEISEDEEVFTGQTWHDDDNQAGDAAIGTGSDRKRSRNQIVNEEWFPWPDKIVRSSINLPTVVDPVVFYQTCTLDILMHLPRSVFSERQIDILLWLLRVNNVVDVPSVKSVKLIKDTIQRLCGIRSIPYEGALGHRYYVNSLPDIIRQLCLKEMMNPRVRPLLHFYPEDTGVELNEARQAKCWLEELDPELLTPVVRLHNQDFFVFEPALLSSGQACIPFRWFIRGGKMYTKAWSLRPVTRELDCGWVVEDFHSFEVSEDDLLVSFRNWDSSEATSGLPRAYSIYGVERELNGKLQPWTLTNPSEGNQWRVRASGARVYAMPLWLYCDDTSGNLSKKWNKHNSFLFTAAGLPRAEVHREYNVHFLCTLNLAPPLEMLDGIVDQLEQVEITMLVKFRESWKQGIWAWDCVHEEYVLVIPSILALLGDNPMQSEMACHIGSMGKYFCRICKVKGHDASVESNPARAAAARPEDTDHSVGEVSGSESEAYTTDAPPKSTRKRVKETMEEMATRVKQFVKIGEPRHKDETIAELKSMFIHASTVGNQTQIKQRKTSTGIKDTFLDSFLNRLAESYCKIRGGNKAKQEVLDRVKETLPENVISPVWRIKGIDPHTDTPVEILHTVLLGFVKYLWRDVVSVRIGKDKLKRELLETRLSSVDVSGLGLSHLAGHTLVQYAGSLVGRDFRAIAQVAPFVLHDLVPTECYDTWVALSNLIPLIWQPEIENSMEHLRNLTTSINNFLACTARWTPRWFNKPKFHVLLHVVDHIRRFGPAALFATEAFESFNAVIRAKSIHSNHRAPSRDIARSFAHGSRIRHILSGARILMHDNNTNDIHSDSPELIQASNPSSDKPPDAINVKVVGKGPLSLVQRPNIITDYLGLDTHADTKKYGKVQFYTSSNFEKYNTKGHTCKSMVLFNGDVCKIGDWVLVADGTAEQSPIVACIREIIQRQGSDADNLLRPDAILLERGSVGEPAASYSMPTVRAHGGFLLYPVEHQCRVHKCTSLASDVEFVYEERAKTSKAKAVIHHIGDPDDLVLNTARMRDAKHMQGLRVPIQPQDMNLAILEGAAREIRTRNDTTGGASTTSIIAAAHGPRAQGRQVNRSLQQHRPSLLQRRLPPNTLITTTKLKLYLEAILAAVPTTTKHPYYDNKTEIIP</sequence>
<dbReference type="PANTHER" id="PTHR31912:SF34">
    <property type="entry name" value="NOTOCHORD-RELATED PROTEIN"/>
    <property type="match status" value="1"/>
</dbReference>
<protein>
    <submittedName>
        <fullName evidence="2">Uncharacterized protein</fullName>
    </submittedName>
</protein>
<feature type="region of interest" description="Disordered" evidence="1">
    <location>
        <begin position="785"/>
        <end position="824"/>
    </location>
</feature>